<dbReference type="EMBL" id="LESJ01000003">
    <property type="protein sequence ID" value="RBT69523.1"/>
    <property type="molecule type" value="Genomic_DNA"/>
</dbReference>
<dbReference type="AlphaFoldDB" id="A0AB37IBZ5"/>
<proteinExistence type="predicted"/>
<accession>A0AB37IBZ5</accession>
<protein>
    <recommendedName>
        <fullName evidence="3">DUF4393 domain-containing protein</fullName>
    </recommendedName>
</protein>
<dbReference type="Proteomes" id="UP000253498">
    <property type="component" value="Unassembled WGS sequence"/>
</dbReference>
<organism evidence="1 2">
    <name type="scientific">Enterococcus hirae</name>
    <dbReference type="NCBI Taxonomy" id="1354"/>
    <lineage>
        <taxon>Bacteria</taxon>
        <taxon>Bacillati</taxon>
        <taxon>Bacillota</taxon>
        <taxon>Bacilli</taxon>
        <taxon>Lactobacillales</taxon>
        <taxon>Enterococcaceae</taxon>
        <taxon>Enterococcus</taxon>
    </lineage>
</organism>
<reference evidence="1 2" key="1">
    <citation type="submission" date="2015-06" db="EMBL/GenBank/DDBJ databases">
        <title>The Genome Sequence of Enterococcus hirae 88EA1.</title>
        <authorList>
            <consortium name="The Broad Institute Genomics Platform"/>
            <consortium name="The Broad Institute Genome Sequencing Center for Infectious Disease"/>
            <person name="Earl A.M."/>
            <person name="Van Tyne D."/>
            <person name="Lebreton F."/>
            <person name="Saavedra J.T."/>
            <person name="Gilmore M.S."/>
            <person name="Manson McGuire A."/>
            <person name="Clock S."/>
            <person name="Crupain M."/>
            <person name="Rangan U."/>
            <person name="Young S."/>
            <person name="Abouelleil A."/>
            <person name="Cao P."/>
            <person name="Chapman S.B."/>
            <person name="Griggs A."/>
            <person name="Priest M."/>
            <person name="Shea T."/>
            <person name="Wortman J."/>
            <person name="Nusbaum C."/>
            <person name="Birren B."/>
        </authorList>
    </citation>
    <scope>NUCLEOTIDE SEQUENCE [LARGE SCALE GENOMIC DNA]</scope>
    <source>
        <strain evidence="1 2">88EA1</strain>
    </source>
</reference>
<dbReference type="RefSeq" id="WP_010719360.1">
    <property type="nucleotide sequence ID" value="NZ_CAXSZU010000001.1"/>
</dbReference>
<gene>
    <name evidence="1" type="ORF">EB03_00569</name>
</gene>
<name>A0AB37IBZ5_ENTHR</name>
<evidence type="ECO:0000313" key="1">
    <source>
        <dbReference type="EMBL" id="RBT69523.1"/>
    </source>
</evidence>
<sequence>MNKEDNKLTKSFLLRPDKDLQTFAHSNKISTKSMKQILEEKLKFPWEKLNDYLPELLEKSSYHCIVEKILSEHSEFGKVVPLSEEANREISIIMNKIGISEQSQFSEILPKAILENPISLESFSENLEKYVSSSEFTMYINAAEIPSTISSEEILSDNIINFELNKTIQKYNELAVNGGNIITKRDVKSTLLHYLSRKDNESYRPKVDTEVLIEVVVKALPHCHYIKNSSLSSQNWFYKIFLENEGNSKFAELQKGMFKLISKDETYTATKINEQYRINHSFANEASMSSLNIPEHEGR</sequence>
<evidence type="ECO:0000313" key="2">
    <source>
        <dbReference type="Proteomes" id="UP000253498"/>
    </source>
</evidence>
<evidence type="ECO:0008006" key="3">
    <source>
        <dbReference type="Google" id="ProtNLM"/>
    </source>
</evidence>
<comment type="caution">
    <text evidence="1">The sequence shown here is derived from an EMBL/GenBank/DDBJ whole genome shotgun (WGS) entry which is preliminary data.</text>
</comment>